<accession>A0A9P7BW03</accession>
<comment type="caution">
    <text evidence="1">The sequence shown here is derived from an EMBL/GenBank/DDBJ whole genome shotgun (WGS) entry which is preliminary data.</text>
</comment>
<dbReference type="AlphaFoldDB" id="A0A9P7BW03"/>
<gene>
    <name evidence="1" type="ORF">G6F64_002097</name>
</gene>
<name>A0A9P7BW03_RHIOR</name>
<evidence type="ECO:0000313" key="1">
    <source>
        <dbReference type="EMBL" id="KAG1313629.1"/>
    </source>
</evidence>
<keyword evidence="2" id="KW-1185">Reference proteome</keyword>
<organism evidence="1 2">
    <name type="scientific">Rhizopus oryzae</name>
    <name type="common">Mucormycosis agent</name>
    <name type="synonym">Rhizopus arrhizus var. delemar</name>
    <dbReference type="NCBI Taxonomy" id="64495"/>
    <lineage>
        <taxon>Eukaryota</taxon>
        <taxon>Fungi</taxon>
        <taxon>Fungi incertae sedis</taxon>
        <taxon>Mucoromycota</taxon>
        <taxon>Mucoromycotina</taxon>
        <taxon>Mucoromycetes</taxon>
        <taxon>Mucorales</taxon>
        <taxon>Mucorineae</taxon>
        <taxon>Rhizopodaceae</taxon>
        <taxon>Rhizopus</taxon>
    </lineage>
</organism>
<dbReference type="EMBL" id="JAANQT010000176">
    <property type="protein sequence ID" value="KAG1313629.1"/>
    <property type="molecule type" value="Genomic_DNA"/>
</dbReference>
<evidence type="ECO:0000313" key="2">
    <source>
        <dbReference type="Proteomes" id="UP000716291"/>
    </source>
</evidence>
<reference evidence="1" key="1">
    <citation type="journal article" date="2020" name="Microb. Genom.">
        <title>Genetic diversity of clinical and environmental Mucorales isolates obtained from an investigation of mucormycosis cases among solid organ transplant recipients.</title>
        <authorList>
            <person name="Nguyen M.H."/>
            <person name="Kaul D."/>
            <person name="Muto C."/>
            <person name="Cheng S.J."/>
            <person name="Richter R.A."/>
            <person name="Bruno V.M."/>
            <person name="Liu G."/>
            <person name="Beyhan S."/>
            <person name="Sundermann A.J."/>
            <person name="Mounaud S."/>
            <person name="Pasculle A.W."/>
            <person name="Nierman W.C."/>
            <person name="Driscoll E."/>
            <person name="Cumbie R."/>
            <person name="Clancy C.J."/>
            <person name="Dupont C.L."/>
        </authorList>
    </citation>
    <scope>NUCLEOTIDE SEQUENCE</scope>
    <source>
        <strain evidence="1">GL11</strain>
    </source>
</reference>
<sequence length="248" mass="27580">MGTGYAILSVPKDGDMFSPLSHRLPWYQSEDEGFYACGVTCPFIAATTTLKVMLFLIVQKNIHFMLVGSVVLVDILLLNDRVDNDEAQQNSPSTDTMFMVSPSTVPNIMKCKHSLQNESDGNPRSYSTILVTTEEISVLVSTQEVLAALFLSNVNSQDDVQIDTGSLKIENIHESRESTLVNQEINNVSQIKQQDINNRALTESHSGYKFRRHTISNCKSSSPDYVPSDQQHGITVFNFNCVPTPSQQ</sequence>
<proteinExistence type="predicted"/>
<dbReference type="Proteomes" id="UP000716291">
    <property type="component" value="Unassembled WGS sequence"/>
</dbReference>
<protein>
    <submittedName>
        <fullName evidence="1">Uncharacterized protein</fullName>
    </submittedName>
</protein>